<evidence type="ECO:0000259" key="4">
    <source>
        <dbReference type="SMART" id="SM00382"/>
    </source>
</evidence>
<dbReference type="SUPFAM" id="SSF52540">
    <property type="entry name" value="P-loop containing nucleoside triphosphate hydrolases"/>
    <property type="match status" value="1"/>
</dbReference>
<accession>A0A6C0QRM5</accession>
<dbReference type="CDD" id="cd00009">
    <property type="entry name" value="AAA"/>
    <property type="match status" value="1"/>
</dbReference>
<dbReference type="InterPro" id="IPR000641">
    <property type="entry name" value="CbxX/CfxQ"/>
</dbReference>
<evidence type="ECO:0000313" key="7">
    <source>
        <dbReference type="Proteomes" id="UP000239833"/>
    </source>
</evidence>
<dbReference type="Pfam" id="PF00004">
    <property type="entry name" value="AAA"/>
    <property type="match status" value="1"/>
</dbReference>
<evidence type="ECO:0000256" key="1">
    <source>
        <dbReference type="ARBA" id="ARBA00010378"/>
    </source>
</evidence>
<dbReference type="InterPro" id="IPR014232">
    <property type="entry name" value="Spore_V_K"/>
</dbReference>
<dbReference type="SMART" id="SM00382">
    <property type="entry name" value="AAA"/>
    <property type="match status" value="1"/>
</dbReference>
<dbReference type="GO" id="GO:0016887">
    <property type="term" value="F:ATP hydrolysis activity"/>
    <property type="evidence" value="ECO:0007669"/>
    <property type="project" value="InterPro"/>
</dbReference>
<evidence type="ECO:0000313" key="8">
    <source>
        <dbReference type="Proteomes" id="UP000464330"/>
    </source>
</evidence>
<dbReference type="InterPro" id="IPR003959">
    <property type="entry name" value="ATPase_AAA_core"/>
</dbReference>
<evidence type="ECO:0000256" key="3">
    <source>
        <dbReference type="ARBA" id="ARBA00022840"/>
    </source>
</evidence>
<dbReference type="EMBL" id="CP019717">
    <property type="protein sequence ID" value="QHZ51230.1"/>
    <property type="molecule type" value="Genomic_DNA"/>
</dbReference>
<dbReference type="Gene3D" id="3.40.50.300">
    <property type="entry name" value="P-loop containing nucleotide triphosphate hydrolases"/>
    <property type="match status" value="1"/>
</dbReference>
<dbReference type="Proteomes" id="UP000239833">
    <property type="component" value="Chromosome"/>
</dbReference>
<dbReference type="PANTHER" id="PTHR43392">
    <property type="entry name" value="AAA-TYPE ATPASE FAMILY PROTEIN / ANKYRIN REPEAT FAMILY PROTEIN"/>
    <property type="match status" value="1"/>
</dbReference>
<evidence type="ECO:0000313" key="5">
    <source>
        <dbReference type="EMBL" id="AVF26006.1"/>
    </source>
</evidence>
<feature type="domain" description="AAA+ ATPase" evidence="4">
    <location>
        <begin position="95"/>
        <end position="233"/>
    </location>
</feature>
<dbReference type="Proteomes" id="UP000464330">
    <property type="component" value="Chromosome"/>
</dbReference>
<dbReference type="InterPro" id="IPR003593">
    <property type="entry name" value="AAA+_ATPase"/>
</dbReference>
<comment type="similarity">
    <text evidence="1">Belongs to the CbxX/CfxQ family.</text>
</comment>
<reference evidence="7" key="1">
    <citation type="submission" date="2017-02" db="EMBL/GenBank/DDBJ databases">
        <title>Delineation of Paenibacillus larvae strains originating from foulbrood outbreaks.</title>
        <authorList>
            <person name="Beims H."/>
            <person name="Bunk B."/>
            <person name="Sproeer C."/>
            <person name="Mohr K.I."/>
            <person name="Pradella S."/>
            <person name="Guenther G."/>
            <person name="Rohde M."/>
            <person name="von der Ohe W."/>
            <person name="Steinert M."/>
        </authorList>
    </citation>
    <scope>NUCLEOTIDE SEQUENCE [LARGE SCALE GENOMIC DNA]</scope>
    <source>
        <strain evidence="7">Eric_III</strain>
    </source>
</reference>
<sequence>MNGRVTSTSDSLSLARSSRQINVVLRTPEQPSLADRESQFNGKKMLPGHGPFTEVMKELDKMIGLENVKELAYEIYALLQIGQYRSEAGLQANSQVYHMIFKGNPGTGKTTVARIMAKLFQNMGVLGKGHLIEVERADLVGEYIGHTAVKTRELVKKALGGILFIDEAYSLARGGEKDFGKEAIDCLVKSMEDYRNQFILILAGYSEEMEHFLLTNPGLPSRFPIQVDFPDYTVDQLMKIAEVMVKEREYTLSPGSEMKLRQHLTQEKTNSEMTFSNARYVRNTIEKSMRHQAVRLLHQHQPPHQPSKQELMLIRPEDIRLDRKTSVYG</sequence>
<dbReference type="Pfam" id="PF17866">
    <property type="entry name" value="AAA_lid_6"/>
    <property type="match status" value="1"/>
</dbReference>
<keyword evidence="2" id="KW-0547">Nucleotide-binding</keyword>
<proteinExistence type="inferred from homology"/>
<dbReference type="GO" id="GO:0005524">
    <property type="term" value="F:ATP binding"/>
    <property type="evidence" value="ECO:0007669"/>
    <property type="project" value="UniProtKB-KW"/>
</dbReference>
<dbReference type="GeneID" id="64218584"/>
<dbReference type="InterPro" id="IPR041627">
    <property type="entry name" value="AAA_lid_6"/>
</dbReference>
<dbReference type="InterPro" id="IPR027417">
    <property type="entry name" value="P-loop_NTPase"/>
</dbReference>
<evidence type="ECO:0000256" key="2">
    <source>
        <dbReference type="ARBA" id="ARBA00022741"/>
    </source>
</evidence>
<organism evidence="5 7">
    <name type="scientific">Paenibacillus larvae subsp. larvae</name>
    <dbReference type="NCBI Taxonomy" id="147375"/>
    <lineage>
        <taxon>Bacteria</taxon>
        <taxon>Bacillati</taxon>
        <taxon>Bacillota</taxon>
        <taxon>Bacilli</taxon>
        <taxon>Bacillales</taxon>
        <taxon>Paenibacillaceae</taxon>
        <taxon>Paenibacillus</taxon>
    </lineage>
</organism>
<dbReference type="InterPro" id="IPR050773">
    <property type="entry name" value="CbxX/CfxQ_RuBisCO_ESX"/>
</dbReference>
<reference evidence="5 8" key="2">
    <citation type="journal article" date="2020" name="Int. J. Med. Microbiol.">
        <title>Discovery of Paenibacillus larvae ERIC V: Phenotypic and genomic comparison to genotypes ERIC I-IV reveal different inventories of virulence factors which correlate with epidemiological prevalences of American Foulbrood.</title>
        <authorList>
            <person name="Beims H."/>
            <person name="Bunk B."/>
            <person name="Erler S."/>
            <person name="Mohr K.I."/>
            <person name="Sproer C."/>
            <person name="Pradella S."/>
            <person name="Gunther G."/>
            <person name="Rohde M."/>
            <person name="von der Ohe W."/>
            <person name="Steinert M."/>
        </authorList>
    </citation>
    <scope>NUCLEOTIDE SEQUENCE</scope>
    <source>
        <strain evidence="5">Eric_III</strain>
        <strain evidence="6">Eric_V</strain>
    </source>
</reference>
<name>A0A2L1TK00_9BACL</name>
<evidence type="ECO:0000313" key="6">
    <source>
        <dbReference type="EMBL" id="QHZ51230.1"/>
    </source>
</evidence>
<dbReference type="EMBL" id="CP019655">
    <property type="protein sequence ID" value="AVF26006.1"/>
    <property type="molecule type" value="Genomic_DNA"/>
</dbReference>
<dbReference type="NCBIfam" id="TIGR02881">
    <property type="entry name" value="spore_V_K"/>
    <property type="match status" value="1"/>
</dbReference>
<accession>A0A8B6WUT5</accession>
<protein>
    <submittedName>
        <fullName evidence="5">Stage V sporulation protein K</fullName>
    </submittedName>
</protein>
<accession>A0A2L1TK00</accession>
<dbReference type="PANTHER" id="PTHR43392:SF2">
    <property type="entry name" value="AAA-TYPE ATPASE FAMILY PROTEIN _ ANKYRIN REPEAT FAMILY PROTEIN"/>
    <property type="match status" value="1"/>
</dbReference>
<keyword evidence="3" id="KW-0067">ATP-binding</keyword>
<dbReference type="PRINTS" id="PR00819">
    <property type="entry name" value="CBXCFQXSUPER"/>
</dbReference>
<dbReference type="AlphaFoldDB" id="A0A2L1TK00"/>
<dbReference type="RefSeq" id="WP_024094593.1">
    <property type="nucleotide sequence ID" value="NZ_CP019651.1"/>
</dbReference>
<gene>
    <name evidence="5" type="primary">spoVK</name>
    <name evidence="5" type="ORF">ERICIII_01830</name>
    <name evidence="6" type="ORF">ERICV_02082</name>
</gene>
<dbReference type="Gene3D" id="1.10.8.60">
    <property type="match status" value="1"/>
</dbReference>
<dbReference type="FunFam" id="3.40.50.300:FF:000216">
    <property type="entry name" value="Type VII secretion ATPase EccA"/>
    <property type="match status" value="1"/>
</dbReference>